<keyword evidence="1" id="KW-0472">Membrane</keyword>
<sequence>MFNFIIKCIKRFFQYAVSLLLFLVVLWSGYFLIYGNFHKVDKDLYRSAQLFSFNMPYYLEKYQIKSILNLRGSSKNQWYVDEIEISNDYNITHYDYGISAGRLVTIKQMNEIIEIIKNAPKPMLIHCKAGADRTSLASALYLYSIKHDINAQNAISIIYGHFPWLGSETKAMDKSFSNYIEMKKY</sequence>
<dbReference type="Gene3D" id="3.90.190.10">
    <property type="entry name" value="Protein tyrosine phosphatase superfamily"/>
    <property type="match status" value="1"/>
</dbReference>
<reference evidence="3" key="1">
    <citation type="submission" date="2018-10" db="EMBL/GenBank/DDBJ databases">
        <authorList>
            <person name="Aoki K."/>
        </authorList>
    </citation>
    <scope>NUCLEOTIDE SEQUENCE</scope>
</reference>
<dbReference type="PANTHER" id="PTHR31126:SF72">
    <property type="entry name" value="DUAL SPECIFICITY PROTEIN PHOSPHATASE TPBA"/>
    <property type="match status" value="1"/>
</dbReference>
<dbReference type="GO" id="GO:0016791">
    <property type="term" value="F:phosphatase activity"/>
    <property type="evidence" value="ECO:0007669"/>
    <property type="project" value="TreeGrafter"/>
</dbReference>
<dbReference type="Pfam" id="PF22741">
    <property type="entry name" value="PTP-NADK"/>
    <property type="match status" value="1"/>
</dbReference>
<dbReference type="PROSITE" id="PS50056">
    <property type="entry name" value="TYR_PHOSPHATASE_2"/>
    <property type="match status" value="1"/>
</dbReference>
<evidence type="ECO:0000313" key="3">
    <source>
        <dbReference type="EMBL" id="VAY88250.1"/>
    </source>
</evidence>
<dbReference type="InterPro" id="IPR016130">
    <property type="entry name" value="Tyr_Pase_AS"/>
</dbReference>
<evidence type="ECO:0000259" key="2">
    <source>
        <dbReference type="PROSITE" id="PS50056"/>
    </source>
</evidence>
<name>A0A3B1E5U5_9ZZZZ</name>
<proteinExistence type="predicted"/>
<evidence type="ECO:0000256" key="1">
    <source>
        <dbReference type="SAM" id="Phobius"/>
    </source>
</evidence>
<organism evidence="3">
    <name type="scientific">hydrothermal vent metagenome</name>
    <dbReference type="NCBI Taxonomy" id="652676"/>
    <lineage>
        <taxon>unclassified sequences</taxon>
        <taxon>metagenomes</taxon>
        <taxon>ecological metagenomes</taxon>
    </lineage>
</organism>
<dbReference type="PROSITE" id="PS00383">
    <property type="entry name" value="TYR_PHOSPHATASE_1"/>
    <property type="match status" value="1"/>
</dbReference>
<feature type="transmembrane region" description="Helical" evidence="1">
    <location>
        <begin position="12"/>
        <end position="33"/>
    </location>
</feature>
<gene>
    <name evidence="3" type="ORF">MNB_ARC-1_1159</name>
</gene>
<keyword evidence="1" id="KW-1133">Transmembrane helix</keyword>
<feature type="domain" description="Tyrosine specific protein phosphatases" evidence="2">
    <location>
        <begin position="103"/>
        <end position="158"/>
    </location>
</feature>
<accession>A0A3B1E5U5</accession>
<dbReference type="EMBL" id="UOYO01000048">
    <property type="protein sequence ID" value="VAY88250.1"/>
    <property type="molecule type" value="Genomic_DNA"/>
</dbReference>
<dbReference type="InterPro" id="IPR000387">
    <property type="entry name" value="Tyr_Pase_dom"/>
</dbReference>
<dbReference type="SUPFAM" id="SSF52799">
    <property type="entry name" value="(Phosphotyrosine protein) phosphatases II"/>
    <property type="match status" value="1"/>
</dbReference>
<keyword evidence="1" id="KW-0812">Transmembrane</keyword>
<dbReference type="PANTHER" id="PTHR31126">
    <property type="entry name" value="TYROSINE-PROTEIN PHOSPHATASE"/>
    <property type="match status" value="1"/>
</dbReference>
<dbReference type="InterPro" id="IPR029021">
    <property type="entry name" value="Prot-tyrosine_phosphatase-like"/>
</dbReference>
<dbReference type="AlphaFoldDB" id="A0A3B1E5U5"/>
<dbReference type="InterPro" id="IPR055214">
    <property type="entry name" value="PTP-NADK"/>
</dbReference>
<protein>
    <recommendedName>
        <fullName evidence="2">Tyrosine specific protein phosphatases domain-containing protein</fullName>
    </recommendedName>
</protein>